<dbReference type="SMART" id="SM00149">
    <property type="entry name" value="PLCYc"/>
    <property type="match status" value="1"/>
</dbReference>
<dbReference type="Pfam" id="PF00387">
    <property type="entry name" value="PI-PLC-Y"/>
    <property type="match status" value="1"/>
</dbReference>
<feature type="compositionally biased region" description="Low complexity" evidence="7">
    <location>
        <begin position="591"/>
        <end position="613"/>
    </location>
</feature>
<dbReference type="Pfam" id="PF00388">
    <property type="entry name" value="PI-PLC-X"/>
    <property type="match status" value="1"/>
</dbReference>
<dbReference type="CDD" id="cd13360">
    <property type="entry name" value="PH_PLC_fungal"/>
    <property type="match status" value="1"/>
</dbReference>
<sequence length="1081" mass="120270">MDAESNDDIFAGRMLRRAENISGDNEQRGDDADDDPLAHPGRRVRRTNTFGFSIMRKLQEVKSDATRLLGRSRSLGGRSAAATTVTASSNAATDAVKNRRGHAHSLSDVHQELRPQGPVHSESAPAALSDNHRRALSDVQEQVMSPSVEESPPPPLKPAEDVVVPQLLQLGTPMTKVSAKTHKKAVFRLDADLGQIVWESKQHKIIPIETIKEIRTGSDARYYREQFQLSQDYEDRWLTIVYILDGNYKTLHLIVATKDVFKMWETTLRQLHAIRKELMTGLGNLEMRQALWEKQYWKGADEERDQKLSFDEVEKLCKRLNINSSQDDLRRLFQQADDQRRGYLDFDDFRRFVKLLKGRPEVHRLYNKLKGRNGGDFDYGVFELFMWEKQKSTLAREELEALFQKYAKLSTTMSLEAFNSFLLSPDNAVFSDQHAQVHHDMTLPLSEYFISSSHNTYLVGHQLVGDSTIEGYIRALLHSCRSVEVDIYDGDVEPMIFHGKTFTSKVSLREVCEAIKKYGFVASPYPIIISAEVHCSLPYQDMIAKIMISVFGDALVKENPDNPISIEALPSPEELKGKILLKTKNLFLSSSSDATDSDSSFTDQSSTSASESEFVAEPVGDVPSDRKKRRPSVVKGTATVLRGSTSDHPIAAGVTVLQRVKSIGKHPPSASRPPASPRTTSAPLPSSKPPPTPFSARRLSESAGRPHSAQGHHPPKPKMSLALVALLVYTVGVKCRGLNKKEHYAPEHMFSLSETMTNKMIKVGMMDLIKHTRSHLVRIYPKGTRVSSSNYEPHRFWATGAQLVALNWQTFDLGYMINHAMFQRNGRSGFVLKPLALRAPSKDLLLKRTQHVLQATIISAQQLPRPKNALGHEIMSGGSVHPYVEVALYVPDWPAAAAVPGVSRSNSRVSARANVMGRKRDSGLGMLSPKLGSFGGSSTSVVGGSVATNEKEKEKEVKGSTAPHAHGGSLVPPSGPALGYIQGRTISFKTSTVKNNGFNPVWEEKLTLPFECVGDMMDLVFVRFVVRRQDDKEGDEPLAVYCASLGSLGRGYRHLPLHDSQLSQFLFSTLFVRIHLAELKP</sequence>
<dbReference type="PROSITE" id="PS50008">
    <property type="entry name" value="PIPLC_Y_DOMAIN"/>
    <property type="match status" value="1"/>
</dbReference>
<feature type="compositionally biased region" description="Low complexity" evidence="7">
    <location>
        <begin position="75"/>
        <end position="95"/>
    </location>
</feature>
<dbReference type="PROSITE" id="PS50004">
    <property type="entry name" value="C2"/>
    <property type="match status" value="1"/>
</dbReference>
<evidence type="ECO:0000256" key="7">
    <source>
        <dbReference type="SAM" id="MobiDB-lite"/>
    </source>
</evidence>
<dbReference type="InterPro" id="IPR037755">
    <property type="entry name" value="Plc1_PH"/>
</dbReference>
<dbReference type="PANTHER" id="PTHR10336:SF36">
    <property type="entry name" value="1-PHOSPHATIDYLINOSITOL 4,5-BISPHOSPHATE PHOSPHODIESTERASE BETA-4"/>
    <property type="match status" value="1"/>
</dbReference>
<evidence type="ECO:0000256" key="2">
    <source>
        <dbReference type="ARBA" id="ARBA00022801"/>
    </source>
</evidence>
<keyword evidence="2 6" id="KW-0378">Hydrolase</keyword>
<dbReference type="SMART" id="SM00239">
    <property type="entry name" value="C2"/>
    <property type="match status" value="1"/>
</dbReference>
<dbReference type="Gene3D" id="2.30.29.30">
    <property type="entry name" value="Pleckstrin-homology domain (PH domain)/Phosphotyrosine-binding domain (PTB)"/>
    <property type="match status" value="1"/>
</dbReference>
<feature type="region of interest" description="Disordered" evidence="7">
    <location>
        <begin position="1"/>
        <end position="44"/>
    </location>
</feature>
<dbReference type="SUPFAM" id="SSF50729">
    <property type="entry name" value="PH domain-like"/>
    <property type="match status" value="1"/>
</dbReference>
<dbReference type="GO" id="GO:0048015">
    <property type="term" value="P:phosphatidylinositol-mediated signaling"/>
    <property type="evidence" value="ECO:0007669"/>
    <property type="project" value="TreeGrafter"/>
</dbReference>
<evidence type="ECO:0000313" key="12">
    <source>
        <dbReference type="Proteomes" id="UP000541558"/>
    </source>
</evidence>
<feature type="domain" description="PI-PLC Y-box" evidence="9">
    <location>
        <begin position="723"/>
        <end position="838"/>
    </location>
</feature>
<accession>A0A8H5BBW8</accession>
<dbReference type="InterPro" id="IPR011992">
    <property type="entry name" value="EF-hand-dom_pair"/>
</dbReference>
<evidence type="ECO:0000313" key="11">
    <source>
        <dbReference type="EMBL" id="KAF5320525.1"/>
    </source>
</evidence>
<feature type="domain" description="EF-hand" evidence="10">
    <location>
        <begin position="324"/>
        <end position="359"/>
    </location>
</feature>
<dbReference type="GO" id="GO:0005509">
    <property type="term" value="F:calcium ion binding"/>
    <property type="evidence" value="ECO:0007669"/>
    <property type="project" value="InterPro"/>
</dbReference>
<dbReference type="InterPro" id="IPR039504">
    <property type="entry name" value="PLC-delta3_EF-hand"/>
</dbReference>
<dbReference type="EMBL" id="JAACJK010000169">
    <property type="protein sequence ID" value="KAF5320525.1"/>
    <property type="molecule type" value="Genomic_DNA"/>
</dbReference>
<dbReference type="EC" id="3.1.4.11" evidence="1 6"/>
<dbReference type="SMART" id="SM00148">
    <property type="entry name" value="PLCXc"/>
    <property type="match status" value="1"/>
</dbReference>
<dbReference type="InterPro" id="IPR001711">
    <property type="entry name" value="PLipase_C_Pinositol-sp_Y"/>
</dbReference>
<dbReference type="InterPro" id="IPR017946">
    <property type="entry name" value="PLC-like_Pdiesterase_TIM-brl"/>
</dbReference>
<dbReference type="CDD" id="cd08598">
    <property type="entry name" value="PI-PLC1c_yeast"/>
    <property type="match status" value="1"/>
</dbReference>
<feature type="region of interest" description="Disordered" evidence="7">
    <location>
        <begin position="942"/>
        <end position="969"/>
    </location>
</feature>
<feature type="domain" description="C2" evidence="8">
    <location>
        <begin position="834"/>
        <end position="1059"/>
    </location>
</feature>
<dbReference type="PRINTS" id="PR00390">
    <property type="entry name" value="PHPHLIPASEC"/>
</dbReference>
<dbReference type="AlphaFoldDB" id="A0A8H5BBW8"/>
<dbReference type="InterPro" id="IPR035892">
    <property type="entry name" value="C2_domain_sf"/>
</dbReference>
<keyword evidence="4 6" id="KW-0443">Lipid metabolism</keyword>
<name>A0A8H5BBW8_9AGAR</name>
<dbReference type="OrthoDB" id="269822at2759"/>
<evidence type="ECO:0000256" key="6">
    <source>
        <dbReference type="RuleBase" id="RU361133"/>
    </source>
</evidence>
<evidence type="ECO:0000256" key="5">
    <source>
        <dbReference type="ARBA" id="ARBA00023224"/>
    </source>
</evidence>
<dbReference type="InterPro" id="IPR000008">
    <property type="entry name" value="C2_dom"/>
</dbReference>
<keyword evidence="3 6" id="KW-0442">Lipid degradation</keyword>
<feature type="compositionally biased region" description="Basic and acidic residues" evidence="7">
    <location>
        <begin position="949"/>
        <end position="958"/>
    </location>
</feature>
<dbReference type="GO" id="GO:0016042">
    <property type="term" value="P:lipid catabolic process"/>
    <property type="evidence" value="ECO:0007669"/>
    <property type="project" value="UniProtKB-KW"/>
</dbReference>
<dbReference type="InterPro" id="IPR000909">
    <property type="entry name" value="PLipase_C_PInositol-sp_X_dom"/>
</dbReference>
<dbReference type="CDD" id="cd00275">
    <property type="entry name" value="C2_PLC_like"/>
    <property type="match status" value="1"/>
</dbReference>
<feature type="region of interest" description="Disordered" evidence="7">
    <location>
        <begin position="591"/>
        <end position="716"/>
    </location>
</feature>
<dbReference type="CDD" id="cd16207">
    <property type="entry name" value="EFh_ScPlc1p_like"/>
    <property type="match status" value="1"/>
</dbReference>
<dbReference type="Gene3D" id="3.20.20.190">
    <property type="entry name" value="Phosphatidylinositol (PI) phosphodiesterase"/>
    <property type="match status" value="1"/>
</dbReference>
<gene>
    <name evidence="11" type="ORF">D9611_010803</name>
</gene>
<dbReference type="GO" id="GO:0051209">
    <property type="term" value="P:release of sequestered calcium ion into cytosol"/>
    <property type="evidence" value="ECO:0007669"/>
    <property type="project" value="TreeGrafter"/>
</dbReference>
<feature type="compositionally biased region" description="Low complexity" evidence="7">
    <location>
        <begin position="139"/>
        <end position="150"/>
    </location>
</feature>
<dbReference type="Pfam" id="PF00168">
    <property type="entry name" value="C2"/>
    <property type="match status" value="1"/>
</dbReference>
<dbReference type="Proteomes" id="UP000541558">
    <property type="component" value="Unassembled WGS sequence"/>
</dbReference>
<feature type="region of interest" description="Disordered" evidence="7">
    <location>
        <begin position="75"/>
        <end position="125"/>
    </location>
</feature>
<feature type="region of interest" description="Disordered" evidence="7">
    <location>
        <begin position="137"/>
        <end position="156"/>
    </location>
</feature>
<dbReference type="SUPFAM" id="SSF47473">
    <property type="entry name" value="EF-hand"/>
    <property type="match status" value="1"/>
</dbReference>
<dbReference type="PROSITE" id="PS50222">
    <property type="entry name" value="EF_HAND_2"/>
    <property type="match status" value="1"/>
</dbReference>
<evidence type="ECO:0000256" key="3">
    <source>
        <dbReference type="ARBA" id="ARBA00022963"/>
    </source>
</evidence>
<protein>
    <recommendedName>
        <fullName evidence="1 6">Phosphoinositide phospholipase C</fullName>
        <ecNumber evidence="1 6">3.1.4.11</ecNumber>
    </recommendedName>
</protein>
<evidence type="ECO:0000256" key="4">
    <source>
        <dbReference type="ARBA" id="ARBA00023098"/>
    </source>
</evidence>
<dbReference type="SUPFAM" id="SSF49562">
    <property type="entry name" value="C2 domain (Calcium/lipid-binding domain, CaLB)"/>
    <property type="match status" value="1"/>
</dbReference>
<comment type="catalytic activity">
    <reaction evidence="6">
        <text>a 1,2-diacyl-sn-glycero-3-phospho-(1D-myo-inositol-4,5-bisphosphate) + H2O = 1D-myo-inositol 1,4,5-trisphosphate + a 1,2-diacyl-sn-glycerol + H(+)</text>
        <dbReference type="Rhea" id="RHEA:33179"/>
        <dbReference type="ChEBI" id="CHEBI:15377"/>
        <dbReference type="ChEBI" id="CHEBI:15378"/>
        <dbReference type="ChEBI" id="CHEBI:17815"/>
        <dbReference type="ChEBI" id="CHEBI:58456"/>
        <dbReference type="ChEBI" id="CHEBI:203600"/>
        <dbReference type="EC" id="3.1.4.11"/>
    </reaction>
</comment>
<dbReference type="PANTHER" id="PTHR10336">
    <property type="entry name" value="PHOSPHOINOSITIDE-SPECIFIC PHOSPHOLIPASE C FAMILY PROTEIN"/>
    <property type="match status" value="1"/>
</dbReference>
<dbReference type="Gene3D" id="2.60.40.150">
    <property type="entry name" value="C2 domain"/>
    <property type="match status" value="1"/>
</dbReference>
<dbReference type="PROSITE" id="PS50007">
    <property type="entry name" value="PIPLC_X_DOMAIN"/>
    <property type="match status" value="1"/>
</dbReference>
<evidence type="ECO:0000259" key="10">
    <source>
        <dbReference type="PROSITE" id="PS50222"/>
    </source>
</evidence>
<dbReference type="Gene3D" id="1.10.238.10">
    <property type="entry name" value="EF-hand"/>
    <property type="match status" value="2"/>
</dbReference>
<dbReference type="SUPFAM" id="SSF51695">
    <property type="entry name" value="PLC-like phosphodiesterases"/>
    <property type="match status" value="1"/>
</dbReference>
<reference evidence="11 12" key="1">
    <citation type="journal article" date="2020" name="ISME J.">
        <title>Uncovering the hidden diversity of litter-decomposition mechanisms in mushroom-forming fungi.</title>
        <authorList>
            <person name="Floudas D."/>
            <person name="Bentzer J."/>
            <person name="Ahren D."/>
            <person name="Johansson T."/>
            <person name="Persson P."/>
            <person name="Tunlid A."/>
        </authorList>
    </citation>
    <scope>NUCLEOTIDE SEQUENCE [LARGE SCALE GENOMIC DNA]</scope>
    <source>
        <strain evidence="11 12">CBS 175.51</strain>
    </source>
</reference>
<dbReference type="InterPro" id="IPR001192">
    <property type="entry name" value="PI-PLC_fam"/>
</dbReference>
<evidence type="ECO:0000259" key="9">
    <source>
        <dbReference type="PROSITE" id="PS50008"/>
    </source>
</evidence>
<proteinExistence type="predicted"/>
<evidence type="ECO:0000259" key="8">
    <source>
        <dbReference type="PROSITE" id="PS50004"/>
    </source>
</evidence>
<organism evidence="11 12">
    <name type="scientific">Ephemerocybe angulata</name>
    <dbReference type="NCBI Taxonomy" id="980116"/>
    <lineage>
        <taxon>Eukaryota</taxon>
        <taxon>Fungi</taxon>
        <taxon>Dikarya</taxon>
        <taxon>Basidiomycota</taxon>
        <taxon>Agaricomycotina</taxon>
        <taxon>Agaricomycetes</taxon>
        <taxon>Agaricomycetidae</taxon>
        <taxon>Agaricales</taxon>
        <taxon>Agaricineae</taxon>
        <taxon>Psathyrellaceae</taxon>
        <taxon>Ephemerocybe</taxon>
    </lineage>
</organism>
<keyword evidence="5" id="KW-0807">Transducer</keyword>
<comment type="caution">
    <text evidence="11">The sequence shown here is derived from an EMBL/GenBank/DDBJ whole genome shotgun (WGS) entry which is preliminary data.</text>
</comment>
<dbReference type="Pfam" id="PF14788">
    <property type="entry name" value="EF-hand_10"/>
    <property type="match status" value="1"/>
</dbReference>
<evidence type="ECO:0000256" key="1">
    <source>
        <dbReference type="ARBA" id="ARBA00012368"/>
    </source>
</evidence>
<dbReference type="InterPro" id="IPR002048">
    <property type="entry name" value="EF_hand_dom"/>
</dbReference>
<keyword evidence="12" id="KW-1185">Reference proteome</keyword>
<dbReference type="InterPro" id="IPR011993">
    <property type="entry name" value="PH-like_dom_sf"/>
</dbReference>
<dbReference type="GO" id="GO:0004435">
    <property type="term" value="F:phosphatidylinositol-4,5-bisphosphate phospholipase C activity"/>
    <property type="evidence" value="ECO:0007669"/>
    <property type="project" value="UniProtKB-EC"/>
</dbReference>